<reference evidence="6" key="1">
    <citation type="journal article" date="2019" name="Int. J. Syst. Evol. Microbiol.">
        <title>The Global Catalogue of Microorganisms (GCM) 10K type strain sequencing project: providing services to taxonomists for standard genome sequencing and annotation.</title>
        <authorList>
            <consortium name="The Broad Institute Genomics Platform"/>
            <consortium name="The Broad Institute Genome Sequencing Center for Infectious Disease"/>
            <person name="Wu L."/>
            <person name="Ma J."/>
        </authorList>
    </citation>
    <scope>NUCLEOTIDE SEQUENCE [LARGE SCALE GENOMIC DNA]</scope>
    <source>
        <strain evidence="6">CGMCC 1.7693</strain>
    </source>
</reference>
<dbReference type="PROSITE" id="PS51000">
    <property type="entry name" value="HTH_DEOR_2"/>
    <property type="match status" value="1"/>
</dbReference>
<evidence type="ECO:0000259" key="4">
    <source>
        <dbReference type="PROSITE" id="PS51000"/>
    </source>
</evidence>
<dbReference type="InterPro" id="IPR036388">
    <property type="entry name" value="WH-like_DNA-bd_sf"/>
</dbReference>
<keyword evidence="1" id="KW-0805">Transcription regulation</keyword>
<dbReference type="PROSITE" id="PS00894">
    <property type="entry name" value="HTH_DEOR_1"/>
    <property type="match status" value="1"/>
</dbReference>
<sequence>MHSIKRQQMIENLIYKEKTITISQIAEKLQVSKPTVRNDIQKLLSNNSNIEKVHGGVSLKDDADIEFDYEKRKVKNRMKKIEIAKKIINIINEKNTILLDSSSTTYELAQLLSQTSKRITVITNGIQTALQLKKNPKLFVIVLGGSLTDSSNTIKDDFGENILNFFNIDYYFFSASGISLNRGFSEYNIHEIRTKQKHISIANKSIALIDETKFDKDSNANFASLEDVDLLVTNDSLPKDIYSEYKKRITFY</sequence>
<proteinExistence type="predicted"/>
<protein>
    <submittedName>
        <fullName evidence="5">DeoR family transcriptional regulator</fullName>
    </submittedName>
</protein>
<dbReference type="InterPro" id="IPR018356">
    <property type="entry name" value="Tscrpt_reg_HTH_DeoR_CS"/>
</dbReference>
<dbReference type="InterPro" id="IPR037171">
    <property type="entry name" value="NagB/RpiA_transferase-like"/>
</dbReference>
<dbReference type="Gene3D" id="1.10.10.10">
    <property type="entry name" value="Winged helix-like DNA-binding domain superfamily/Winged helix DNA-binding domain"/>
    <property type="match status" value="1"/>
</dbReference>
<keyword evidence="6" id="KW-1185">Reference proteome</keyword>
<evidence type="ECO:0000256" key="2">
    <source>
        <dbReference type="ARBA" id="ARBA00023125"/>
    </source>
</evidence>
<keyword evidence="2" id="KW-0238">DNA-binding</keyword>
<dbReference type="PANTHER" id="PTHR30363">
    <property type="entry name" value="HTH-TYPE TRANSCRIPTIONAL REGULATOR SRLR-RELATED"/>
    <property type="match status" value="1"/>
</dbReference>
<accession>A0ABQ2NVU0</accession>
<organism evidence="5 6">
    <name type="scientific">Oceanobacillus neutriphilus</name>
    <dbReference type="NCBI Taxonomy" id="531815"/>
    <lineage>
        <taxon>Bacteria</taxon>
        <taxon>Bacillati</taxon>
        <taxon>Bacillota</taxon>
        <taxon>Bacilli</taxon>
        <taxon>Bacillales</taxon>
        <taxon>Bacillaceae</taxon>
        <taxon>Oceanobacillus</taxon>
    </lineage>
</organism>
<dbReference type="Pfam" id="PF00455">
    <property type="entry name" value="DeoRC"/>
    <property type="match status" value="1"/>
</dbReference>
<dbReference type="InterPro" id="IPR036390">
    <property type="entry name" value="WH_DNA-bd_sf"/>
</dbReference>
<evidence type="ECO:0000313" key="6">
    <source>
        <dbReference type="Proteomes" id="UP000641206"/>
    </source>
</evidence>
<dbReference type="Proteomes" id="UP000641206">
    <property type="component" value="Unassembled WGS sequence"/>
</dbReference>
<dbReference type="SMART" id="SM01134">
    <property type="entry name" value="DeoRC"/>
    <property type="match status" value="1"/>
</dbReference>
<evidence type="ECO:0000256" key="3">
    <source>
        <dbReference type="ARBA" id="ARBA00023163"/>
    </source>
</evidence>
<feature type="domain" description="HTH deoR-type" evidence="4">
    <location>
        <begin position="3"/>
        <end position="59"/>
    </location>
</feature>
<dbReference type="SUPFAM" id="SSF100950">
    <property type="entry name" value="NagB/RpiA/CoA transferase-like"/>
    <property type="match status" value="1"/>
</dbReference>
<dbReference type="SUPFAM" id="SSF46785">
    <property type="entry name" value="Winged helix' DNA-binding domain"/>
    <property type="match status" value="1"/>
</dbReference>
<dbReference type="InterPro" id="IPR014036">
    <property type="entry name" value="DeoR-like_C"/>
</dbReference>
<dbReference type="RefSeq" id="WP_188734777.1">
    <property type="nucleotide sequence ID" value="NZ_BMLW01000007.1"/>
</dbReference>
<name>A0ABQ2NVU0_9BACI</name>
<dbReference type="SMART" id="SM00420">
    <property type="entry name" value="HTH_DEOR"/>
    <property type="match status" value="1"/>
</dbReference>
<evidence type="ECO:0000313" key="5">
    <source>
        <dbReference type="EMBL" id="GGP11802.1"/>
    </source>
</evidence>
<dbReference type="InterPro" id="IPR050313">
    <property type="entry name" value="Carb_Metab_HTH_regulators"/>
</dbReference>
<comment type="caution">
    <text evidence="5">The sequence shown here is derived from an EMBL/GenBank/DDBJ whole genome shotgun (WGS) entry which is preliminary data.</text>
</comment>
<dbReference type="EMBL" id="BMLW01000007">
    <property type="protein sequence ID" value="GGP11802.1"/>
    <property type="molecule type" value="Genomic_DNA"/>
</dbReference>
<dbReference type="Gene3D" id="3.40.50.1360">
    <property type="match status" value="1"/>
</dbReference>
<keyword evidence="3" id="KW-0804">Transcription</keyword>
<evidence type="ECO:0000256" key="1">
    <source>
        <dbReference type="ARBA" id="ARBA00023015"/>
    </source>
</evidence>
<dbReference type="InterPro" id="IPR001034">
    <property type="entry name" value="DeoR_HTH"/>
</dbReference>
<dbReference type="PANTHER" id="PTHR30363:SF44">
    <property type="entry name" value="AGA OPERON TRANSCRIPTIONAL REPRESSOR-RELATED"/>
    <property type="match status" value="1"/>
</dbReference>
<gene>
    <name evidence="5" type="primary">fruR</name>
    <name evidence="5" type="ORF">GCM10011346_25260</name>
</gene>
<dbReference type="Pfam" id="PF08220">
    <property type="entry name" value="HTH_DeoR"/>
    <property type="match status" value="1"/>
</dbReference>